<keyword evidence="4" id="KW-1185">Reference proteome</keyword>
<dbReference type="InterPro" id="IPR029045">
    <property type="entry name" value="ClpP/crotonase-like_dom_sf"/>
</dbReference>
<proteinExistence type="inferred from homology"/>
<dbReference type="SUPFAM" id="SSF52096">
    <property type="entry name" value="ClpP/crotonase"/>
    <property type="match status" value="1"/>
</dbReference>
<protein>
    <submittedName>
        <fullName evidence="3">Crotonase superfamily</fullName>
    </submittedName>
</protein>
<dbReference type="Gene3D" id="3.90.226.10">
    <property type="entry name" value="2-enoyl-CoA Hydratase, Chain A, domain 1"/>
    <property type="match status" value="1"/>
</dbReference>
<dbReference type="AlphaFoldDB" id="A0A4U8YKE3"/>
<dbReference type="RefSeq" id="WP_180138464.1">
    <property type="nucleotide sequence ID" value="NZ_CAADHO010000002.1"/>
</dbReference>
<dbReference type="CDD" id="cd06558">
    <property type="entry name" value="crotonase-like"/>
    <property type="match status" value="1"/>
</dbReference>
<dbReference type="PANTHER" id="PTHR42964:SF1">
    <property type="entry name" value="POLYKETIDE BIOSYNTHESIS ENOYL-COA HYDRATASE PKSH-RELATED"/>
    <property type="match status" value="1"/>
</dbReference>
<organism evidence="3 4">
    <name type="scientific">Desulfoluna butyratoxydans</name>
    <dbReference type="NCBI Taxonomy" id="231438"/>
    <lineage>
        <taxon>Bacteria</taxon>
        <taxon>Pseudomonadati</taxon>
        <taxon>Thermodesulfobacteriota</taxon>
        <taxon>Desulfobacteria</taxon>
        <taxon>Desulfobacterales</taxon>
        <taxon>Desulfolunaceae</taxon>
        <taxon>Desulfoluna</taxon>
    </lineage>
</organism>
<evidence type="ECO:0000256" key="2">
    <source>
        <dbReference type="RuleBase" id="RU003707"/>
    </source>
</evidence>
<dbReference type="InterPro" id="IPR051683">
    <property type="entry name" value="Enoyl-CoA_Hydratase/Isomerase"/>
</dbReference>
<reference evidence="3 4" key="1">
    <citation type="submission" date="2019-03" db="EMBL/GenBank/DDBJ databases">
        <authorList>
            <person name="Nijsse B."/>
        </authorList>
    </citation>
    <scope>NUCLEOTIDE SEQUENCE [LARGE SCALE GENOMIC DNA]</scope>
    <source>
        <strain evidence="3">Desulfoluna butyratoxydans MSL71</strain>
    </source>
</reference>
<dbReference type="PROSITE" id="PS00166">
    <property type="entry name" value="ENOYL_COA_HYDRATASE"/>
    <property type="match status" value="1"/>
</dbReference>
<comment type="similarity">
    <text evidence="1 2">Belongs to the enoyl-CoA hydratase/isomerase family.</text>
</comment>
<accession>A0A4U8YKE3</accession>
<evidence type="ECO:0000313" key="3">
    <source>
        <dbReference type="EMBL" id="VFQ43927.1"/>
    </source>
</evidence>
<evidence type="ECO:0000313" key="4">
    <source>
        <dbReference type="Proteomes" id="UP000507962"/>
    </source>
</evidence>
<dbReference type="Proteomes" id="UP000507962">
    <property type="component" value="Unassembled WGS sequence"/>
</dbReference>
<name>A0A4U8YKE3_9BACT</name>
<dbReference type="GO" id="GO:0003824">
    <property type="term" value="F:catalytic activity"/>
    <property type="evidence" value="ECO:0007669"/>
    <property type="project" value="InterPro"/>
</dbReference>
<dbReference type="EMBL" id="CAADHO010000002">
    <property type="protein sequence ID" value="VFQ43927.1"/>
    <property type="molecule type" value="Genomic_DNA"/>
</dbReference>
<dbReference type="Pfam" id="PF00378">
    <property type="entry name" value="ECH_1"/>
    <property type="match status" value="1"/>
</dbReference>
<gene>
    <name evidence="3" type="ORF">MSL71_15700</name>
</gene>
<dbReference type="PANTHER" id="PTHR42964">
    <property type="entry name" value="ENOYL-COA HYDRATASE"/>
    <property type="match status" value="1"/>
</dbReference>
<sequence>MTDAPHLLYTLTDAVACITINREARKNALSPEAIALFHDHLDAVETDASVRCVLIRGAGSRAFCTGADLGSAIKTDGDALPTALAYARLLHRLHTFPKPTVAMVQGYCLAGGMGLMLACDMVLADDKSRFGTPEVNVGLFPMMIGALIFRNVPRKKAMEMILTGRMIEAADALAMGLVTALHPAETLETETRDLLSLLAGKSPIGLRLGKEAFASVEALPFDKAVDSLAQALTRVIATQDAAEGLKAFMEKRTPEFTGT</sequence>
<dbReference type="GO" id="GO:0008300">
    <property type="term" value="P:isoprenoid catabolic process"/>
    <property type="evidence" value="ECO:0007669"/>
    <property type="project" value="TreeGrafter"/>
</dbReference>
<dbReference type="InterPro" id="IPR018376">
    <property type="entry name" value="Enoyl-CoA_hyd/isom_CS"/>
</dbReference>
<evidence type="ECO:0000256" key="1">
    <source>
        <dbReference type="ARBA" id="ARBA00005254"/>
    </source>
</evidence>
<dbReference type="InterPro" id="IPR001753">
    <property type="entry name" value="Enoyl-CoA_hydra/iso"/>
</dbReference>